<keyword evidence="2" id="KW-1185">Reference proteome</keyword>
<organism evidence="1 2">
    <name type="scientific">Macrococcus lamae</name>
    <dbReference type="NCBI Taxonomy" id="198484"/>
    <lineage>
        <taxon>Bacteria</taxon>
        <taxon>Bacillati</taxon>
        <taxon>Bacillota</taxon>
        <taxon>Bacilli</taxon>
        <taxon>Bacillales</taxon>
        <taxon>Staphylococcaceae</taxon>
        <taxon>Macrococcus</taxon>
    </lineage>
</organism>
<dbReference type="SUPFAM" id="SSF54427">
    <property type="entry name" value="NTF2-like"/>
    <property type="match status" value="1"/>
</dbReference>
<sequence>MNTLPHVHLLAAWQNQNLEKISEILYPGMIATFVLPDGTEKRFNYDEIIAVFKERFKQHQEWRFDVIYKTEREDDTIVVIRIFREDENYNLLEASSLAVMTFKTLDDKRYLIRTYIEMGITGTA</sequence>
<evidence type="ECO:0000313" key="1">
    <source>
        <dbReference type="EMBL" id="TDM12103.1"/>
    </source>
</evidence>
<dbReference type="RefSeq" id="WP_165981073.1">
    <property type="nucleotide sequence ID" value="NZ_SCWB01000006.1"/>
</dbReference>
<reference evidence="1 2" key="1">
    <citation type="submission" date="2019-01" db="EMBL/GenBank/DDBJ databases">
        <title>Draft genome sequences of the type strains of six Macrococcus species.</title>
        <authorList>
            <person name="Mazhar S."/>
            <person name="Altermann E."/>
            <person name="Hill C."/>
            <person name="Mcauliffe O."/>
        </authorList>
    </citation>
    <scope>NUCLEOTIDE SEQUENCE [LARGE SCALE GENOMIC DNA]</scope>
    <source>
        <strain evidence="1 2">CCM4815</strain>
    </source>
</reference>
<name>A0A4R6BUT8_9STAP</name>
<dbReference type="InterPro" id="IPR032710">
    <property type="entry name" value="NTF2-like_dom_sf"/>
</dbReference>
<dbReference type="AlphaFoldDB" id="A0A4R6BUT8"/>
<gene>
    <name evidence="1" type="ORF">ERX29_04615</name>
</gene>
<accession>A0A4R6BUT8</accession>
<dbReference type="EMBL" id="SCWB01000006">
    <property type="protein sequence ID" value="TDM12103.1"/>
    <property type="molecule type" value="Genomic_DNA"/>
</dbReference>
<comment type="caution">
    <text evidence="1">The sequence shown here is derived from an EMBL/GenBank/DDBJ whole genome shotgun (WGS) entry which is preliminary data.</text>
</comment>
<evidence type="ECO:0008006" key="3">
    <source>
        <dbReference type="Google" id="ProtNLM"/>
    </source>
</evidence>
<protein>
    <recommendedName>
        <fullName evidence="3">Nuclear transport factor 2 family protein</fullName>
    </recommendedName>
</protein>
<proteinExistence type="predicted"/>
<evidence type="ECO:0000313" key="2">
    <source>
        <dbReference type="Proteomes" id="UP000294802"/>
    </source>
</evidence>
<dbReference type="Proteomes" id="UP000294802">
    <property type="component" value="Unassembled WGS sequence"/>
</dbReference>